<dbReference type="RefSeq" id="WP_337581199.1">
    <property type="nucleotide sequence ID" value="NZ_QXBN01000058.1"/>
</dbReference>
<sequence length="102" mass="11113">AVIGDFLWSAAVLFEPGSLTFELRNTIIAAGSVIAEYIGTGRALNGGGQYRNTYCTIFECRDGQITAVREHFDSAHARRVLYPTNDCQKSGQPDSAAVDDRQ</sequence>
<dbReference type="Pfam" id="PF12680">
    <property type="entry name" value="SnoaL_2"/>
    <property type="match status" value="1"/>
</dbReference>
<organism evidence="2 3">
    <name type="scientific">Mycobacteroides abscessus</name>
    <dbReference type="NCBI Taxonomy" id="36809"/>
    <lineage>
        <taxon>Bacteria</taxon>
        <taxon>Bacillati</taxon>
        <taxon>Actinomycetota</taxon>
        <taxon>Actinomycetes</taxon>
        <taxon>Mycobacteriales</taxon>
        <taxon>Mycobacteriaceae</taxon>
        <taxon>Mycobacteroides</taxon>
    </lineage>
</organism>
<dbReference type="InterPro" id="IPR037401">
    <property type="entry name" value="SnoaL-like"/>
</dbReference>
<comment type="caution">
    <text evidence="2">The sequence shown here is derived from an EMBL/GenBank/DDBJ whole genome shotgun (WGS) entry which is preliminary data.</text>
</comment>
<reference evidence="2 3" key="1">
    <citation type="submission" date="2018-08" db="EMBL/GenBank/DDBJ databases">
        <title>Linezolid Resistance in Mycobacterium abscessus: MIC Distribution and Comprehensive Investigation of Resistance Mechanisms.</title>
        <authorList>
            <person name="Ye M."/>
            <person name="Xu L."/>
            <person name="Zou Y."/>
            <person name="Li B."/>
            <person name="Guo Q."/>
            <person name="Zhang Y."/>
            <person name="Zhan M."/>
            <person name="Xu B."/>
            <person name="Yu F."/>
            <person name="Zhang Z."/>
            <person name="Chu H."/>
        </authorList>
    </citation>
    <scope>NUCLEOTIDE SEQUENCE [LARGE SCALE GENOMIC DNA]</scope>
    <source>
        <strain evidence="2 3">G143</strain>
    </source>
</reference>
<name>A0ABD7HGE8_9MYCO</name>
<gene>
    <name evidence="2" type="ORF">D2E76_27760</name>
</gene>
<dbReference type="SUPFAM" id="SSF54427">
    <property type="entry name" value="NTF2-like"/>
    <property type="match status" value="1"/>
</dbReference>
<feature type="domain" description="SnoaL-like" evidence="1">
    <location>
        <begin position="15"/>
        <end position="67"/>
    </location>
</feature>
<dbReference type="Gene3D" id="3.10.450.50">
    <property type="match status" value="1"/>
</dbReference>
<feature type="non-terminal residue" evidence="2">
    <location>
        <position position="1"/>
    </location>
</feature>
<dbReference type="AlphaFoldDB" id="A0ABD7HGE8"/>
<accession>A0ABD7HGE8</accession>
<evidence type="ECO:0000259" key="1">
    <source>
        <dbReference type="Pfam" id="PF12680"/>
    </source>
</evidence>
<evidence type="ECO:0000313" key="2">
    <source>
        <dbReference type="EMBL" id="RIT28075.1"/>
    </source>
</evidence>
<dbReference type="InterPro" id="IPR032710">
    <property type="entry name" value="NTF2-like_dom_sf"/>
</dbReference>
<evidence type="ECO:0000313" key="3">
    <source>
        <dbReference type="Proteomes" id="UP000284557"/>
    </source>
</evidence>
<proteinExistence type="predicted"/>
<protein>
    <recommendedName>
        <fullName evidence="1">SnoaL-like domain-containing protein</fullName>
    </recommendedName>
</protein>
<dbReference type="Proteomes" id="UP000284557">
    <property type="component" value="Unassembled WGS sequence"/>
</dbReference>
<dbReference type="EMBL" id="QXBN01000058">
    <property type="protein sequence ID" value="RIT28075.1"/>
    <property type="molecule type" value="Genomic_DNA"/>
</dbReference>